<evidence type="ECO:0000259" key="2">
    <source>
        <dbReference type="Pfam" id="PF16862"/>
    </source>
</evidence>
<name>A0A0D2F6J2_9EURO</name>
<dbReference type="EMBL" id="KN847319">
    <property type="protein sequence ID" value="KIW55569.1"/>
    <property type="molecule type" value="Genomic_DNA"/>
</dbReference>
<protein>
    <recommendedName>
        <fullName evidence="2">Beta-glucuronidase C-terminal domain-containing protein</fullName>
    </recommendedName>
</protein>
<reference evidence="3 4" key="1">
    <citation type="submission" date="2015-01" db="EMBL/GenBank/DDBJ databases">
        <title>The Genome Sequence of Exophiala xenobiotica CBS118157.</title>
        <authorList>
            <consortium name="The Broad Institute Genomics Platform"/>
            <person name="Cuomo C."/>
            <person name="de Hoog S."/>
            <person name="Gorbushina A."/>
            <person name="Stielow B."/>
            <person name="Teixiera M."/>
            <person name="Abouelleil A."/>
            <person name="Chapman S.B."/>
            <person name="Priest M."/>
            <person name="Young S.K."/>
            <person name="Wortman J."/>
            <person name="Nusbaum C."/>
            <person name="Birren B."/>
        </authorList>
    </citation>
    <scope>NUCLEOTIDE SEQUENCE [LARGE SCALE GENOMIC DNA]</scope>
    <source>
        <strain evidence="3 4">CBS 118157</strain>
    </source>
</reference>
<dbReference type="Gene3D" id="3.20.20.80">
    <property type="entry name" value="Glycosidases"/>
    <property type="match status" value="1"/>
</dbReference>
<dbReference type="RefSeq" id="XP_013316153.1">
    <property type="nucleotide sequence ID" value="XM_013460699.1"/>
</dbReference>
<dbReference type="AlphaFoldDB" id="A0A0D2F6J2"/>
<proteinExistence type="predicted"/>
<dbReference type="Proteomes" id="UP000054342">
    <property type="component" value="Unassembled WGS sequence"/>
</dbReference>
<feature type="domain" description="Beta-glucuronidase C-terminal" evidence="2">
    <location>
        <begin position="400"/>
        <end position="515"/>
    </location>
</feature>
<keyword evidence="1" id="KW-0732">Signal</keyword>
<organism evidence="3 4">
    <name type="scientific">Exophiala xenobiotica</name>
    <dbReference type="NCBI Taxonomy" id="348802"/>
    <lineage>
        <taxon>Eukaryota</taxon>
        <taxon>Fungi</taxon>
        <taxon>Dikarya</taxon>
        <taxon>Ascomycota</taxon>
        <taxon>Pezizomycotina</taxon>
        <taxon>Eurotiomycetes</taxon>
        <taxon>Chaetothyriomycetidae</taxon>
        <taxon>Chaetothyriales</taxon>
        <taxon>Herpotrichiellaceae</taxon>
        <taxon>Exophiala</taxon>
    </lineage>
</organism>
<evidence type="ECO:0000313" key="3">
    <source>
        <dbReference type="EMBL" id="KIW55569.1"/>
    </source>
</evidence>
<keyword evidence="4" id="KW-1185">Reference proteome</keyword>
<dbReference type="GeneID" id="25326209"/>
<dbReference type="InterPro" id="IPR017853">
    <property type="entry name" value="GH"/>
</dbReference>
<evidence type="ECO:0000313" key="4">
    <source>
        <dbReference type="Proteomes" id="UP000054342"/>
    </source>
</evidence>
<feature type="chain" id="PRO_5002241887" description="Beta-glucuronidase C-terminal domain-containing protein" evidence="1">
    <location>
        <begin position="19"/>
        <end position="520"/>
    </location>
</feature>
<dbReference type="PANTHER" id="PTHR36183">
    <property type="entry name" value="BETA-GLUCURONIDASE"/>
    <property type="match status" value="1"/>
</dbReference>
<dbReference type="HOGENOM" id="CLU_022148_0_0_1"/>
<dbReference type="PANTHER" id="PTHR36183:SF2">
    <property type="entry name" value="BETA-GLUCURONIDASE C-TERMINAL DOMAIN-CONTAINING PROTEIN"/>
    <property type="match status" value="1"/>
</dbReference>
<dbReference type="Pfam" id="PF16862">
    <property type="entry name" value="Glyco_hydro_79C"/>
    <property type="match status" value="1"/>
</dbReference>
<evidence type="ECO:0000256" key="1">
    <source>
        <dbReference type="SAM" id="SignalP"/>
    </source>
</evidence>
<dbReference type="InterPro" id="IPR031728">
    <property type="entry name" value="GlcAase_C"/>
</dbReference>
<dbReference type="SUPFAM" id="SSF51445">
    <property type="entry name" value="(Trans)glycosidases"/>
    <property type="match status" value="1"/>
</dbReference>
<feature type="signal peptide" evidence="1">
    <location>
        <begin position="1"/>
        <end position="18"/>
    </location>
</feature>
<sequence>MFTSGIVAGLLFAGLAQCAIPLCPAPPQNASKPILDSFVSFSIEFSSFPDFAGNSSNPNAFSYTLLKNLGGLQGSNPIIRVGGNTQDYATFDASQTEALIGSFNFNRSKDYPTTISIGPSYFDSYSTWPNMTFLHGFNLAKNGTVGYDTLIGTVPLACKALGNGKLAYWQLGNEPDLYKTSSQGPVRPSWWNETDYVQEWLNKTRIMKQLVQENCPEVVAQGKFKFYAPSFGGAGNSLNLIRTWNAGLDADNDIAFIDSHKQPGVTLQGTLMNHTSTVLSVAKHLNESNLLANTGLPYILGETNSLYNEGAPGLSNSFGATLWGVDFNLYCAATGIGRVHMHQGTNYRYASWQPVQTVNETLGTKAPYYGNIMVAAFLGDLTANNVSISDIELGSTYQNAYAAYVNGRLERVAIIQMRAYNTTTGASGPRPSETFTFQLPPGTNKGASVKSVGVQRLLANGSDAITGITFDGYSYNYELDEGRPVVLNNVTRNEVVQVAQNGMVTVDVPWSSAVILNLHW</sequence>
<accession>A0A0D2F6J2</accession>
<gene>
    <name evidence="3" type="ORF">PV05_04301</name>
</gene>
<dbReference type="OrthoDB" id="2796951at2759"/>
<dbReference type="InterPro" id="IPR052974">
    <property type="entry name" value="GH79_Enzymes"/>
</dbReference>